<keyword evidence="6" id="KW-1185">Reference proteome</keyword>
<name>A0A3Q2E5D3_CYPVA</name>
<dbReference type="Proteomes" id="UP000265020">
    <property type="component" value="Unassembled WGS sequence"/>
</dbReference>
<feature type="region of interest" description="Disordered" evidence="3">
    <location>
        <begin position="1"/>
        <end position="24"/>
    </location>
</feature>
<feature type="domain" description="NACHT" evidence="4">
    <location>
        <begin position="308"/>
        <end position="442"/>
    </location>
</feature>
<evidence type="ECO:0000313" key="5">
    <source>
        <dbReference type="Ensembl" id="ENSCVAP00000027463.1"/>
    </source>
</evidence>
<sequence length="743" mass="85862">TMDDSIMLSDDSSIGDAVSGRGDGEEFIDEEDLYYIPERRPSLDLEETHYVEQALSPAQSYKSLTSDDPEEKEDMEGSSTRVQLERADSFSSCYSVDSNDCEKIIPSRPEMERSKDETKESSNKLELIQEPEEIKHPSLTLKFTFTALCDTLKQLQVDFSIFKWKLWTYYPQPFSGSQSMDLVDLVDRLLETFTCEMSIQITRTILVSLDNNYLSDYLKTLCIKNQVRYELAGALQRKFCDEPIMEGETMPMDDLYTDFLIVGDTDNGPNIEHEVLNIPQLNTKKKPDPPVPFAETLSKKKSRRTGARMVFLQGVAGSGKSVFVKKLVRDWSLERSHQQFLFVFPLTFRELKEYDEGQVSLRDIIEKLYPETVKLRENKLKLEDEKALFIFDGLDEYDTDFNFNETEIHSDPTDPISLHINVVNMLRGRLINRSWCLITTRPQVYPYAPWDGHYDRLELRGFSDANKEEYFHKRFKDPNQAARVIEYVKSLKTLHIMCYLPMFCKMVADECQRIFREKGAAAELPRSITYMYTKLLLKLIYQLRKERRKAPNRSKEEEEAFLLEMGKQAFTMLEKGKFSVLRRNWPQGTSLEAVVFSGICEQFTTTPQVLFDEDVVSFLHPTMQEYLAALYAFLSYTNHEKNIFSNGVKSLFSKGGKIMDVYKAAVEKSLQCEDGHLDLFLRFLFGMASKTNQELLQPLLKPSAKLGDLSKDCASVIKKAKETPYPDRKTNLQRCLEESGFKL</sequence>
<dbReference type="PROSITE" id="PS50837">
    <property type="entry name" value="NACHT"/>
    <property type="match status" value="1"/>
</dbReference>
<dbReference type="InterPro" id="IPR041267">
    <property type="entry name" value="NLRP_HD2"/>
</dbReference>
<dbReference type="GeneTree" id="ENSGT01070000253760"/>
<reference evidence="5" key="2">
    <citation type="submission" date="2025-09" db="UniProtKB">
        <authorList>
            <consortium name="Ensembl"/>
        </authorList>
    </citation>
    <scope>IDENTIFICATION</scope>
</reference>
<dbReference type="Gene3D" id="3.40.50.300">
    <property type="entry name" value="P-loop containing nucleotide triphosphate hydrolases"/>
    <property type="match status" value="1"/>
</dbReference>
<dbReference type="InterPro" id="IPR051261">
    <property type="entry name" value="NLR"/>
</dbReference>
<dbReference type="InterPro" id="IPR007111">
    <property type="entry name" value="NACHT_NTPase"/>
</dbReference>
<evidence type="ECO:0000313" key="6">
    <source>
        <dbReference type="Proteomes" id="UP000265020"/>
    </source>
</evidence>
<keyword evidence="2" id="KW-0677">Repeat</keyword>
<keyword evidence="1" id="KW-0433">Leucine-rich repeat</keyword>
<feature type="compositionally biased region" description="Polar residues" evidence="3">
    <location>
        <begin position="56"/>
        <end position="66"/>
    </location>
</feature>
<feature type="region of interest" description="Disordered" evidence="3">
    <location>
        <begin position="54"/>
        <end position="82"/>
    </location>
</feature>
<evidence type="ECO:0000256" key="2">
    <source>
        <dbReference type="ARBA" id="ARBA00022737"/>
    </source>
</evidence>
<dbReference type="OMA" id="HVTFLFP"/>
<feature type="compositionally biased region" description="Acidic residues" evidence="3">
    <location>
        <begin position="67"/>
        <end position="76"/>
    </location>
</feature>
<dbReference type="Pfam" id="PF17776">
    <property type="entry name" value="NLRC4_HD2"/>
    <property type="match status" value="1"/>
</dbReference>
<feature type="compositionally biased region" description="Basic and acidic residues" evidence="3">
    <location>
        <begin position="106"/>
        <end position="123"/>
    </location>
</feature>
<dbReference type="InterPro" id="IPR011029">
    <property type="entry name" value="DEATH-like_dom_sf"/>
</dbReference>
<feature type="region of interest" description="Disordered" evidence="3">
    <location>
        <begin position="106"/>
        <end position="125"/>
    </location>
</feature>
<evidence type="ECO:0000256" key="1">
    <source>
        <dbReference type="ARBA" id="ARBA00022614"/>
    </source>
</evidence>
<dbReference type="PANTHER" id="PTHR24106">
    <property type="entry name" value="NACHT, LRR AND CARD DOMAINS-CONTAINING"/>
    <property type="match status" value="1"/>
</dbReference>
<feature type="compositionally biased region" description="Low complexity" evidence="3">
    <location>
        <begin position="1"/>
        <end position="14"/>
    </location>
</feature>
<dbReference type="Ensembl" id="ENSCVAT00000029968.1">
    <property type="protein sequence ID" value="ENSCVAP00000027463.1"/>
    <property type="gene ID" value="ENSCVAG00000013811.1"/>
</dbReference>
<dbReference type="AlphaFoldDB" id="A0A3Q2E5D3"/>
<proteinExistence type="predicted"/>
<evidence type="ECO:0000259" key="4">
    <source>
        <dbReference type="PROSITE" id="PS50837"/>
    </source>
</evidence>
<dbReference type="Gene3D" id="1.10.533.10">
    <property type="entry name" value="Death Domain, Fas"/>
    <property type="match status" value="1"/>
</dbReference>
<evidence type="ECO:0000256" key="3">
    <source>
        <dbReference type="SAM" id="MobiDB-lite"/>
    </source>
</evidence>
<protein>
    <submittedName>
        <fullName evidence="5">Protein NLRC3-like</fullName>
    </submittedName>
</protein>
<dbReference type="SUPFAM" id="SSF52540">
    <property type="entry name" value="P-loop containing nucleoside triphosphate hydrolases"/>
    <property type="match status" value="1"/>
</dbReference>
<organism evidence="5 6">
    <name type="scientific">Cyprinodon variegatus</name>
    <name type="common">Sheepshead minnow</name>
    <dbReference type="NCBI Taxonomy" id="28743"/>
    <lineage>
        <taxon>Eukaryota</taxon>
        <taxon>Metazoa</taxon>
        <taxon>Chordata</taxon>
        <taxon>Craniata</taxon>
        <taxon>Vertebrata</taxon>
        <taxon>Euteleostomi</taxon>
        <taxon>Actinopterygii</taxon>
        <taxon>Neopterygii</taxon>
        <taxon>Teleostei</taxon>
        <taxon>Neoteleostei</taxon>
        <taxon>Acanthomorphata</taxon>
        <taxon>Ovalentaria</taxon>
        <taxon>Atherinomorphae</taxon>
        <taxon>Cyprinodontiformes</taxon>
        <taxon>Cyprinodontidae</taxon>
        <taxon>Cyprinodon</taxon>
    </lineage>
</organism>
<dbReference type="Pfam" id="PF05729">
    <property type="entry name" value="NACHT"/>
    <property type="match status" value="1"/>
</dbReference>
<reference evidence="5" key="1">
    <citation type="submission" date="2025-08" db="UniProtKB">
        <authorList>
            <consortium name="Ensembl"/>
        </authorList>
    </citation>
    <scope>IDENTIFICATION</scope>
</reference>
<dbReference type="InterPro" id="IPR027417">
    <property type="entry name" value="P-loop_NTPase"/>
</dbReference>
<accession>A0A3Q2E5D3</accession>